<evidence type="ECO:0000313" key="13">
    <source>
        <dbReference type="EMBL" id="GCC25794.1"/>
    </source>
</evidence>
<dbReference type="Gene3D" id="3.30.40.10">
    <property type="entry name" value="Zinc/RING finger domain, C3HC4 (zinc finger)"/>
    <property type="match status" value="1"/>
</dbReference>
<comment type="caution">
    <text evidence="13">The sequence shown here is derived from an EMBL/GenBank/DDBJ whole genome shotgun (WGS) entry which is preliminary data.</text>
</comment>
<dbReference type="GO" id="GO:0016567">
    <property type="term" value="P:protein ubiquitination"/>
    <property type="evidence" value="ECO:0007669"/>
    <property type="project" value="TreeGrafter"/>
</dbReference>
<evidence type="ECO:0000256" key="8">
    <source>
        <dbReference type="ARBA" id="ARBA00023136"/>
    </source>
</evidence>
<evidence type="ECO:0000256" key="5">
    <source>
        <dbReference type="ARBA" id="ARBA00022771"/>
    </source>
</evidence>
<dbReference type="InterPro" id="IPR001841">
    <property type="entry name" value="Znf_RING"/>
</dbReference>
<dbReference type="PANTHER" id="PTHR45931:SF21">
    <property type="entry name" value="RING FINGER PROTEIN 130"/>
    <property type="match status" value="1"/>
</dbReference>
<reference evidence="13 14" key="1">
    <citation type="journal article" date="2018" name="Nat. Ecol. Evol.">
        <title>Shark genomes provide insights into elasmobranch evolution and the origin of vertebrates.</title>
        <authorList>
            <person name="Hara Y"/>
            <person name="Yamaguchi K"/>
            <person name="Onimaru K"/>
            <person name="Kadota M"/>
            <person name="Koyanagi M"/>
            <person name="Keeley SD"/>
            <person name="Tatsumi K"/>
            <person name="Tanaka K"/>
            <person name="Motone F"/>
            <person name="Kageyama Y"/>
            <person name="Nozu R"/>
            <person name="Adachi N"/>
            <person name="Nishimura O"/>
            <person name="Nakagawa R"/>
            <person name="Tanegashima C"/>
            <person name="Kiyatake I"/>
            <person name="Matsumoto R"/>
            <person name="Murakumo K"/>
            <person name="Nishida K"/>
            <person name="Terakita A"/>
            <person name="Kuratani S"/>
            <person name="Sato K"/>
            <person name="Hyodo S Kuraku.S."/>
        </authorList>
    </citation>
    <scope>NUCLEOTIDE SEQUENCE [LARGE SCALE GENOMIC DNA]</scope>
</reference>
<evidence type="ECO:0000256" key="6">
    <source>
        <dbReference type="ARBA" id="ARBA00022833"/>
    </source>
</evidence>
<dbReference type="InterPro" id="IPR003137">
    <property type="entry name" value="PA_domain"/>
</dbReference>
<dbReference type="OrthoDB" id="5357315at2759"/>
<dbReference type="AlphaFoldDB" id="A0A401S5X6"/>
<dbReference type="CDD" id="cd02122">
    <property type="entry name" value="PA_GRAIL_like"/>
    <property type="match status" value="1"/>
</dbReference>
<protein>
    <recommendedName>
        <fullName evidence="12">RING-type domain-containing protein</fullName>
    </recommendedName>
</protein>
<evidence type="ECO:0000256" key="11">
    <source>
        <dbReference type="SAM" id="MobiDB-lite"/>
    </source>
</evidence>
<dbReference type="GO" id="GO:0005634">
    <property type="term" value="C:nucleus"/>
    <property type="evidence" value="ECO:0007669"/>
    <property type="project" value="TreeGrafter"/>
</dbReference>
<dbReference type="OMA" id="NKSRFFW"/>
<dbReference type="EMBL" id="BEZZ01000098">
    <property type="protein sequence ID" value="GCC25794.1"/>
    <property type="molecule type" value="Genomic_DNA"/>
</dbReference>
<dbReference type="SMART" id="SM00184">
    <property type="entry name" value="RING"/>
    <property type="match status" value="1"/>
</dbReference>
<dbReference type="FunFam" id="3.30.40.10:FF:000009">
    <property type="entry name" value="E3 ubiquitin-protein ligase RNF130"/>
    <property type="match status" value="1"/>
</dbReference>
<dbReference type="Gene3D" id="3.50.30.30">
    <property type="match status" value="1"/>
</dbReference>
<dbReference type="SUPFAM" id="SSF57850">
    <property type="entry name" value="RING/U-box"/>
    <property type="match status" value="1"/>
</dbReference>
<feature type="region of interest" description="Disordered" evidence="11">
    <location>
        <begin position="253"/>
        <end position="278"/>
    </location>
</feature>
<dbReference type="InterPro" id="IPR051834">
    <property type="entry name" value="RING_finger_E3_ligase"/>
</dbReference>
<evidence type="ECO:0000256" key="9">
    <source>
        <dbReference type="ARBA" id="ARBA00023180"/>
    </source>
</evidence>
<keyword evidence="9" id="KW-0325">Glycoprotein</keyword>
<proteinExistence type="predicted"/>
<evidence type="ECO:0000259" key="12">
    <source>
        <dbReference type="PROSITE" id="PS50089"/>
    </source>
</evidence>
<dbReference type="GO" id="GO:0061630">
    <property type="term" value="F:ubiquitin protein ligase activity"/>
    <property type="evidence" value="ECO:0007669"/>
    <property type="project" value="TreeGrafter"/>
</dbReference>
<keyword evidence="6" id="KW-0862">Zinc</keyword>
<dbReference type="GO" id="GO:0016020">
    <property type="term" value="C:membrane"/>
    <property type="evidence" value="ECO:0007669"/>
    <property type="project" value="UniProtKB-SubCell"/>
</dbReference>
<keyword evidence="2" id="KW-0812">Transmembrane</keyword>
<keyword evidence="8" id="KW-0472">Membrane</keyword>
<dbReference type="PANTHER" id="PTHR45931">
    <property type="entry name" value="SI:CH211-59O9.10"/>
    <property type="match status" value="1"/>
</dbReference>
<comment type="subcellular location">
    <subcellularLocation>
        <location evidence="1">Membrane</location>
    </subcellularLocation>
</comment>
<dbReference type="FunFam" id="3.50.30.30:FF:000003">
    <property type="entry name" value="E3 ubiquitin-protein ligase RNF128"/>
    <property type="match status" value="1"/>
</dbReference>
<dbReference type="Pfam" id="PF02225">
    <property type="entry name" value="PA"/>
    <property type="match status" value="1"/>
</dbReference>
<evidence type="ECO:0000313" key="14">
    <source>
        <dbReference type="Proteomes" id="UP000287033"/>
    </source>
</evidence>
<keyword evidence="14" id="KW-1185">Reference proteome</keyword>
<dbReference type="CDD" id="cd16802">
    <property type="entry name" value="RING-H2_RNF128-like"/>
    <property type="match status" value="1"/>
</dbReference>
<dbReference type="GO" id="GO:0045893">
    <property type="term" value="P:positive regulation of DNA-templated transcription"/>
    <property type="evidence" value="ECO:0007669"/>
    <property type="project" value="TreeGrafter"/>
</dbReference>
<dbReference type="SUPFAM" id="SSF52025">
    <property type="entry name" value="PA domain"/>
    <property type="match status" value="1"/>
</dbReference>
<accession>A0A401S5X6</accession>
<keyword evidence="3" id="KW-0479">Metal-binding</keyword>
<evidence type="ECO:0000256" key="10">
    <source>
        <dbReference type="PROSITE-ProRule" id="PRU00175"/>
    </source>
</evidence>
<dbReference type="InterPro" id="IPR013083">
    <property type="entry name" value="Znf_RING/FYVE/PHD"/>
</dbReference>
<feature type="compositionally biased region" description="Polar residues" evidence="11">
    <location>
        <begin position="258"/>
        <end position="268"/>
    </location>
</feature>
<dbReference type="Pfam" id="PF13639">
    <property type="entry name" value="zf-RING_2"/>
    <property type="match status" value="1"/>
</dbReference>
<keyword evidence="5 10" id="KW-0863">Zinc-finger</keyword>
<dbReference type="GO" id="GO:0008270">
    <property type="term" value="F:zinc ion binding"/>
    <property type="evidence" value="ECO:0007669"/>
    <property type="project" value="UniProtKB-KW"/>
</dbReference>
<organism evidence="13 14">
    <name type="scientific">Chiloscyllium punctatum</name>
    <name type="common">Brownbanded bambooshark</name>
    <name type="synonym">Hemiscyllium punctatum</name>
    <dbReference type="NCBI Taxonomy" id="137246"/>
    <lineage>
        <taxon>Eukaryota</taxon>
        <taxon>Metazoa</taxon>
        <taxon>Chordata</taxon>
        <taxon>Craniata</taxon>
        <taxon>Vertebrata</taxon>
        <taxon>Chondrichthyes</taxon>
        <taxon>Elasmobranchii</taxon>
        <taxon>Galeomorphii</taxon>
        <taxon>Galeoidea</taxon>
        <taxon>Orectolobiformes</taxon>
        <taxon>Hemiscylliidae</taxon>
        <taxon>Chiloscyllium</taxon>
    </lineage>
</organism>
<gene>
    <name evidence="13" type="ORF">chiPu_0004205</name>
</gene>
<feature type="domain" description="RING-type" evidence="12">
    <location>
        <begin position="195"/>
        <end position="236"/>
    </location>
</feature>
<dbReference type="GO" id="GO:0006511">
    <property type="term" value="P:ubiquitin-dependent protein catabolic process"/>
    <property type="evidence" value="ECO:0007669"/>
    <property type="project" value="TreeGrafter"/>
</dbReference>
<evidence type="ECO:0000256" key="4">
    <source>
        <dbReference type="ARBA" id="ARBA00022729"/>
    </source>
</evidence>
<dbReference type="STRING" id="137246.A0A401S5X6"/>
<keyword evidence="4" id="KW-0732">Signal</keyword>
<keyword evidence="7" id="KW-1133">Transmembrane helix</keyword>
<dbReference type="PROSITE" id="PS50089">
    <property type="entry name" value="ZF_RING_2"/>
    <property type="match status" value="1"/>
</dbReference>
<sequence length="345" mass="38182">MLSLLGVSVSPRAFSLTVGQWLCLYSSVASSFWTAYINVSFPEPSSNRTLWQKTESGVYGQDSPLESVHGLVGVPESPRPYGCEPGVPYLRPDPSQPWVALVERGDGCTFAEKILNAAQQGASAVVIFNYPTPANEVVQMSHPGRVSHNQVPRIPGLGLLTVKQLKHEAKKAINQLDLRVLKHGDQETGPDADSCAVCIEAYKPNDIVRILTCNHIFHKNCIDPWLLEHRTCPMCKCDILKALGIEIDIEKAEETPAPEQSSSNPQRTGQDRHTEVPESAIYTLPAAFDVERRLDESPVTEDNHNFSEEQQLVNNDARANSLSVYVLPQDNPVYEEIDLQDEVKS</sequence>
<name>A0A401S5X6_CHIPU</name>
<dbReference type="InterPro" id="IPR046450">
    <property type="entry name" value="PA_dom_sf"/>
</dbReference>
<dbReference type="Proteomes" id="UP000287033">
    <property type="component" value="Unassembled WGS sequence"/>
</dbReference>
<evidence type="ECO:0000256" key="7">
    <source>
        <dbReference type="ARBA" id="ARBA00022989"/>
    </source>
</evidence>
<evidence type="ECO:0000256" key="2">
    <source>
        <dbReference type="ARBA" id="ARBA00022692"/>
    </source>
</evidence>
<evidence type="ECO:0000256" key="3">
    <source>
        <dbReference type="ARBA" id="ARBA00022723"/>
    </source>
</evidence>
<evidence type="ECO:0000256" key="1">
    <source>
        <dbReference type="ARBA" id="ARBA00004370"/>
    </source>
</evidence>